<dbReference type="AlphaFoldDB" id="A0A1G7CSI7"/>
<reference evidence="2" key="1">
    <citation type="submission" date="2016-10" db="EMBL/GenBank/DDBJ databases">
        <authorList>
            <person name="Varghese N."/>
            <person name="Submissions S."/>
        </authorList>
    </citation>
    <scope>NUCLEOTIDE SEQUENCE [LARGE SCALE GENOMIC DNA]</scope>
    <source>
        <strain evidence="2">DSM 25329</strain>
    </source>
</reference>
<dbReference type="EMBL" id="FNAN01000005">
    <property type="protein sequence ID" value="SDE42269.1"/>
    <property type="molecule type" value="Genomic_DNA"/>
</dbReference>
<dbReference type="Proteomes" id="UP000198748">
    <property type="component" value="Unassembled WGS sequence"/>
</dbReference>
<sequence>MPLLVTAGAFFVFGTFSVTYQSAIKKFKEYVQRKASGSKTSEARTLYFSGITDQIKNLWSA</sequence>
<gene>
    <name evidence="1" type="ORF">SAMN04487996_1052</name>
</gene>
<proteinExistence type="predicted"/>
<dbReference type="STRING" id="659014.SAMN04487996_1052"/>
<protein>
    <submittedName>
        <fullName evidence="1">Uncharacterized protein</fullName>
    </submittedName>
</protein>
<keyword evidence="2" id="KW-1185">Reference proteome</keyword>
<name>A0A1G7CSI7_9BACT</name>
<accession>A0A1G7CSI7</accession>
<organism evidence="1 2">
    <name type="scientific">Dyadobacter soli</name>
    <dbReference type="NCBI Taxonomy" id="659014"/>
    <lineage>
        <taxon>Bacteria</taxon>
        <taxon>Pseudomonadati</taxon>
        <taxon>Bacteroidota</taxon>
        <taxon>Cytophagia</taxon>
        <taxon>Cytophagales</taxon>
        <taxon>Spirosomataceae</taxon>
        <taxon>Dyadobacter</taxon>
    </lineage>
</organism>
<evidence type="ECO:0000313" key="2">
    <source>
        <dbReference type="Proteomes" id="UP000198748"/>
    </source>
</evidence>
<evidence type="ECO:0000313" key="1">
    <source>
        <dbReference type="EMBL" id="SDE42269.1"/>
    </source>
</evidence>